<dbReference type="SUPFAM" id="SSF51735">
    <property type="entry name" value="NAD(P)-binding Rossmann-fold domains"/>
    <property type="match status" value="1"/>
</dbReference>
<keyword evidence="3" id="KW-1185">Reference proteome</keyword>
<comment type="caution">
    <text evidence="2">The sequence shown here is derived from an EMBL/GenBank/DDBJ whole genome shotgun (WGS) entry which is preliminary data.</text>
</comment>
<dbReference type="Pfam" id="PF13460">
    <property type="entry name" value="NAD_binding_10"/>
    <property type="match status" value="1"/>
</dbReference>
<evidence type="ECO:0000313" key="2">
    <source>
        <dbReference type="EMBL" id="MBC2383884.1"/>
    </source>
</evidence>
<evidence type="ECO:0000313" key="3">
    <source>
        <dbReference type="Proteomes" id="UP000534677"/>
    </source>
</evidence>
<dbReference type="Gene3D" id="3.40.50.720">
    <property type="entry name" value="NAD(P)-binding Rossmann-like Domain"/>
    <property type="match status" value="1"/>
</dbReference>
<dbReference type="PANTHER" id="PTHR14097:SF8">
    <property type="entry name" value="NAD(P)-BINDING DOMAIN-CONTAINING PROTEIN"/>
    <property type="match status" value="1"/>
</dbReference>
<dbReference type="PANTHER" id="PTHR14097">
    <property type="entry name" value="OXIDOREDUCTASE HTATIP2"/>
    <property type="match status" value="1"/>
</dbReference>
<dbReference type="RefSeq" id="WP_185709534.1">
    <property type="nucleotide sequence ID" value="NZ_JAAXCZ010000013.1"/>
</dbReference>
<accession>A0ABR6TD45</accession>
<sequence>MRVLLFGATGMVGRGVLRECLADSEVSQVLAVVRSPIGMRHDRLLELIHEDLFALDNRMEELADFDACFFCLGVSSAGMDEEQYAHLTYELTLAIARPLAELNSGMTFIYVSGVGTDQSEQGSSMWARVKGRTEKALSQLPFRSVHLFRPAAILPMHGERSSTPALHYFYLLTGWLFRPLRRFTKGYILTTEEVGRAMLNVGRNGWSTLVLEPPAIRQAALQQQSPPFSQE</sequence>
<dbReference type="Proteomes" id="UP000534677">
    <property type="component" value="Unassembled WGS sequence"/>
</dbReference>
<evidence type="ECO:0000259" key="1">
    <source>
        <dbReference type="Pfam" id="PF13460"/>
    </source>
</evidence>
<organism evidence="2 3">
    <name type="scientific">Pseudomonas cremoris</name>
    <dbReference type="NCBI Taxonomy" id="2724178"/>
    <lineage>
        <taxon>Bacteria</taxon>
        <taxon>Pseudomonadati</taxon>
        <taxon>Pseudomonadota</taxon>
        <taxon>Gammaproteobacteria</taxon>
        <taxon>Pseudomonadales</taxon>
        <taxon>Pseudomonadaceae</taxon>
        <taxon>Pseudomonas</taxon>
    </lineage>
</organism>
<dbReference type="InterPro" id="IPR036291">
    <property type="entry name" value="NAD(P)-bd_dom_sf"/>
</dbReference>
<dbReference type="InterPro" id="IPR016040">
    <property type="entry name" value="NAD(P)-bd_dom"/>
</dbReference>
<proteinExistence type="predicted"/>
<name>A0ABR6TD45_9PSED</name>
<reference evidence="2 3" key="1">
    <citation type="submission" date="2020-04" db="EMBL/GenBank/DDBJ databases">
        <title>Pseudomonas crami sp. nov., a novel proteolytic bacterial species isolated from cream.</title>
        <authorList>
            <person name="Hofmann K."/>
            <person name="Woller A."/>
            <person name="Huptas C."/>
            <person name="Wenning M."/>
            <person name="Scherer S."/>
            <person name="Doll E.V."/>
        </authorList>
    </citation>
    <scope>NUCLEOTIDE SEQUENCE [LARGE SCALE GENOMIC DNA]</scope>
    <source>
        <strain evidence="2 3">WS 5096</strain>
    </source>
</reference>
<feature type="domain" description="NAD(P)-binding" evidence="1">
    <location>
        <begin position="7"/>
        <end position="124"/>
    </location>
</feature>
<gene>
    <name evidence="2" type="ORF">HF209_23360</name>
</gene>
<dbReference type="EMBL" id="JAAXCZ010000013">
    <property type="protein sequence ID" value="MBC2383884.1"/>
    <property type="molecule type" value="Genomic_DNA"/>
</dbReference>
<protein>
    <submittedName>
        <fullName evidence="2">NAD(P)H-binding protein</fullName>
    </submittedName>
</protein>